<gene>
    <name evidence="4" type="ORF">C8C77_11210</name>
</gene>
<comment type="caution">
    <text evidence="4">The sequence shown here is derived from an EMBL/GenBank/DDBJ whole genome shotgun (WGS) entry which is preliminary data.</text>
</comment>
<organism evidence="4 5">
    <name type="scientific">Halanaerobium saccharolyticum</name>
    <dbReference type="NCBI Taxonomy" id="43595"/>
    <lineage>
        <taxon>Bacteria</taxon>
        <taxon>Bacillati</taxon>
        <taxon>Bacillota</taxon>
        <taxon>Clostridia</taxon>
        <taxon>Halanaerobiales</taxon>
        <taxon>Halanaerobiaceae</taxon>
        <taxon>Halanaerobium</taxon>
    </lineage>
</organism>
<sequence>MAQETRNEIRKAAVAVISREGFFNTRMQDIADQAGLAVGTIYNYFSSKDEVLAYIFKYEMDRRREIMSELKKRDLSLKELLIHFLNRHFSVLRENPELGRVLVREKDFSRAKKDGEINEHRNFLIKMLEDLFERGVKEGEIKEVDTHLLAVYFFGSIQGIIEHALTQPEMNLLEKAPDFIWQRIEHIFNE</sequence>
<evidence type="ECO:0000313" key="4">
    <source>
        <dbReference type="EMBL" id="TDW03476.1"/>
    </source>
</evidence>
<accession>A0A4R7Z092</accession>
<dbReference type="GO" id="GO:0003677">
    <property type="term" value="F:DNA binding"/>
    <property type="evidence" value="ECO:0007669"/>
    <property type="project" value="UniProtKB-UniRule"/>
</dbReference>
<dbReference type="OrthoDB" id="9812993at2"/>
<dbReference type="Proteomes" id="UP000294697">
    <property type="component" value="Unassembled WGS sequence"/>
</dbReference>
<dbReference type="InterPro" id="IPR050624">
    <property type="entry name" value="HTH-type_Tx_Regulator"/>
</dbReference>
<dbReference type="Gene3D" id="1.10.357.10">
    <property type="entry name" value="Tetracycline Repressor, domain 2"/>
    <property type="match status" value="1"/>
</dbReference>
<evidence type="ECO:0000313" key="5">
    <source>
        <dbReference type="Proteomes" id="UP000294697"/>
    </source>
</evidence>
<keyword evidence="1 2" id="KW-0238">DNA-binding</keyword>
<evidence type="ECO:0000259" key="3">
    <source>
        <dbReference type="PROSITE" id="PS50977"/>
    </source>
</evidence>
<feature type="domain" description="HTH tetR-type" evidence="3">
    <location>
        <begin position="3"/>
        <end position="63"/>
    </location>
</feature>
<protein>
    <submittedName>
        <fullName evidence="4">TetR family transcriptional regulator</fullName>
    </submittedName>
</protein>
<dbReference type="RefSeq" id="WP_111572203.1">
    <property type="nucleotide sequence ID" value="NZ_QLME01000010.1"/>
</dbReference>
<proteinExistence type="predicted"/>
<evidence type="ECO:0000256" key="2">
    <source>
        <dbReference type="PROSITE-ProRule" id="PRU00335"/>
    </source>
</evidence>
<dbReference type="InterPro" id="IPR001647">
    <property type="entry name" value="HTH_TetR"/>
</dbReference>
<dbReference type="Pfam" id="PF17932">
    <property type="entry name" value="TetR_C_24"/>
    <property type="match status" value="1"/>
</dbReference>
<name>A0A4R7Z092_9FIRM</name>
<dbReference type="InterPro" id="IPR041490">
    <property type="entry name" value="KstR2_TetR_C"/>
</dbReference>
<dbReference type="PROSITE" id="PS50977">
    <property type="entry name" value="HTH_TETR_2"/>
    <property type="match status" value="1"/>
</dbReference>
<dbReference type="InterPro" id="IPR036271">
    <property type="entry name" value="Tet_transcr_reg_TetR-rel_C_sf"/>
</dbReference>
<dbReference type="SUPFAM" id="SSF46689">
    <property type="entry name" value="Homeodomain-like"/>
    <property type="match status" value="1"/>
</dbReference>
<dbReference type="InterPro" id="IPR009057">
    <property type="entry name" value="Homeodomain-like_sf"/>
</dbReference>
<dbReference type="AlphaFoldDB" id="A0A4R7Z092"/>
<dbReference type="PRINTS" id="PR00455">
    <property type="entry name" value="HTHTETR"/>
</dbReference>
<dbReference type="Pfam" id="PF00440">
    <property type="entry name" value="TetR_N"/>
    <property type="match status" value="1"/>
</dbReference>
<dbReference type="PANTHER" id="PTHR43479">
    <property type="entry name" value="ACREF/ENVCD OPERON REPRESSOR-RELATED"/>
    <property type="match status" value="1"/>
</dbReference>
<dbReference type="PANTHER" id="PTHR43479:SF11">
    <property type="entry name" value="ACREF_ENVCD OPERON REPRESSOR-RELATED"/>
    <property type="match status" value="1"/>
</dbReference>
<reference evidence="4 5" key="1">
    <citation type="submission" date="2019-03" db="EMBL/GenBank/DDBJ databases">
        <title>Subsurface microbial communities from deep shales in Ohio and West Virginia, USA.</title>
        <authorList>
            <person name="Wrighton K."/>
        </authorList>
    </citation>
    <scope>NUCLEOTIDE SEQUENCE [LARGE SCALE GENOMIC DNA]</scope>
    <source>
        <strain evidence="4 5">MSL9.2</strain>
    </source>
</reference>
<evidence type="ECO:0000256" key="1">
    <source>
        <dbReference type="ARBA" id="ARBA00023125"/>
    </source>
</evidence>
<dbReference type="EMBL" id="SODA01000012">
    <property type="protein sequence ID" value="TDW03476.1"/>
    <property type="molecule type" value="Genomic_DNA"/>
</dbReference>
<feature type="DNA-binding region" description="H-T-H motif" evidence="2">
    <location>
        <begin position="26"/>
        <end position="45"/>
    </location>
</feature>
<dbReference type="Gene3D" id="1.10.10.60">
    <property type="entry name" value="Homeodomain-like"/>
    <property type="match status" value="1"/>
</dbReference>
<dbReference type="SUPFAM" id="SSF48498">
    <property type="entry name" value="Tetracyclin repressor-like, C-terminal domain"/>
    <property type="match status" value="1"/>
</dbReference>